<organism evidence="1 2">
    <name type="scientific">Trichothecium roseum</name>
    <dbReference type="NCBI Taxonomy" id="47278"/>
    <lineage>
        <taxon>Eukaryota</taxon>
        <taxon>Fungi</taxon>
        <taxon>Dikarya</taxon>
        <taxon>Ascomycota</taxon>
        <taxon>Pezizomycotina</taxon>
        <taxon>Sordariomycetes</taxon>
        <taxon>Hypocreomycetidae</taxon>
        <taxon>Hypocreales</taxon>
        <taxon>Hypocreales incertae sedis</taxon>
        <taxon>Trichothecium</taxon>
    </lineage>
</organism>
<accession>A0ACC0V5Z4</accession>
<protein>
    <submittedName>
        <fullName evidence="1">Uncharacterized protein</fullName>
    </submittedName>
</protein>
<proteinExistence type="predicted"/>
<dbReference type="EMBL" id="CM047942">
    <property type="protein sequence ID" value="KAI9901900.1"/>
    <property type="molecule type" value="Genomic_DNA"/>
</dbReference>
<reference evidence="1" key="1">
    <citation type="submission" date="2022-10" db="EMBL/GenBank/DDBJ databases">
        <title>Complete Genome of Trichothecium roseum strain YXFP-22015, a Plant Pathogen Isolated from Citrus.</title>
        <authorList>
            <person name="Wang Y."/>
            <person name="Zhu L."/>
        </authorList>
    </citation>
    <scope>NUCLEOTIDE SEQUENCE</scope>
    <source>
        <strain evidence="1">YXFP-22015</strain>
    </source>
</reference>
<comment type="caution">
    <text evidence="1">The sequence shown here is derived from an EMBL/GenBank/DDBJ whole genome shotgun (WGS) entry which is preliminary data.</text>
</comment>
<dbReference type="Proteomes" id="UP001163324">
    <property type="component" value="Chromosome 3"/>
</dbReference>
<gene>
    <name evidence="1" type="ORF">N3K66_003717</name>
</gene>
<name>A0ACC0V5Z4_9HYPO</name>
<keyword evidence="2" id="KW-1185">Reference proteome</keyword>
<sequence length="1510" mass="170220">MAQSDDLIDFRDTSSPVPRPTTAQRAQAIHDGDDEGDTFNTTSISPKTTRHVAMVDRQEDGEGTAQPAPAQPPQQQQQQQQQQPQQPDTSTVGIDESSLEAAPLDPSKYPDDSLTEEDVREHLRDVESSFMPALSPVATGATRDDGGGVDDTYIFDQPNKAAMQVRPQPIPEADEADSTTVSNTTSTFENFDSSPTAAAAARTISRAVSMASSTQQRGGGGGSSGSGKTQVPDPVEEKGEEAGNTQEATQVSSTGDAESNETFLSQSQPQTQPQTQTQPERADAGNPPGNSLRLGTRPKYLRSRNTAQRSSTSSFGTDADPHDDSEPTMAQGADFTLQSGSAVSVQGMPAPRSSAALARSLSLGSVASGFDDYTDHSLGLLEPLPEIESPGPEQEQNTDYDMARTPRPSKEGFTTAPTDTVIARHVRNVQVPESLAKEYKFKSGLETPRRPSTFTMNSSVTATSKTGKTLTLKEQSSTIERLSKENFDLKLKVMFLSDRLDKLSEEGIKEMISENVDLKTSLAVLQRDNKVLRKRVKELERQAKDEEDRPSTARSTVSSTDQTAKMYDETAQEREEELIFLRERVEEYATEIERLRSDSYDRDEEKRRMTEIVRTLHERSGDSLGRQEEADVWKDLLEQETARREQADDDNRRLRDEVFRLKQEITGGALSHTTNIYNITRRNRDLHPMHARPGSEMSADMEASSHTNLSAGSTLVDELRKESEQLRHENAELRREVSAQTSMLTSRNREKERLYQEIEDLKMAQRHGRAPASTIDSLLERSASRAGGHERSHSRDTMRTRQTSADDEAEREELENKLAEMRDRNSEIKLQNQELQRELEMCMEDFEAAVNGKREAEDRSEQLQEEIDNAMNDLVALQSERDEALREQAEMEHEFESLRAEAQEEIDALEAEADQRNEDMQQLQADLDDRSENFEALQEEMQKMSESLLRLEDEQDNKLRQIGQLESELDSSNKELEELERKIMEANDKNQRLAVQQESAQGEISFLREEQEADKIRIGDLEAALANLEQNLREEKDRSKELDGRLHQEREQREIVANQEKDEIQQFVDELNKECTQAKDEARRLRKSLHSREIEAAEWKERLTELENNLREALGDLNGTRSSLLKSIAKMQRELENTVRELDASKASLNEKDRIIKKRDELLESHALESRKMSELLEKERLSHRNTKSQFDSFQRNHDHLSTKASTQDMRIAELESTRGQEHRRLVILEQQSREQLTERNKLLLVLWQKLSSLCGREWLNGNALVDSRVVPTVDVIATRLPGFSKNLMAAIKTIESMMGSYSAKIKAVERDLGREYQTLENMLEVRTKKLDRLETMVRNSAASHSTTSHELHSRLLRLEDKNRQLKVENATLKTANDVRSRAAAAYSATGNNPEALIPGDPGSPSPSVSKGPGDRSRSRPGSRTTTLTRTHTAPSGHEVALSSGDHTGGSSGAGDNDRRWLFRLRDMEERLKMEREGRNQDRQVARQRLGGLESENKELRDQVRRGRDA</sequence>
<evidence type="ECO:0000313" key="1">
    <source>
        <dbReference type="EMBL" id="KAI9901900.1"/>
    </source>
</evidence>
<evidence type="ECO:0000313" key="2">
    <source>
        <dbReference type="Proteomes" id="UP001163324"/>
    </source>
</evidence>